<accession>A0A918GJY8</accession>
<dbReference type="EMBL" id="BMSL01000009">
    <property type="protein sequence ID" value="GGS42818.1"/>
    <property type="molecule type" value="Genomic_DNA"/>
</dbReference>
<keyword evidence="3" id="KW-1185">Reference proteome</keyword>
<dbReference type="Proteomes" id="UP000653493">
    <property type="component" value="Unassembled WGS sequence"/>
</dbReference>
<evidence type="ECO:0000313" key="2">
    <source>
        <dbReference type="EMBL" id="GGS42818.1"/>
    </source>
</evidence>
<evidence type="ECO:0008006" key="4">
    <source>
        <dbReference type="Google" id="ProtNLM"/>
    </source>
</evidence>
<comment type="caution">
    <text evidence="2">The sequence shown here is derived from an EMBL/GenBank/DDBJ whole genome shotgun (WGS) entry which is preliminary data.</text>
</comment>
<dbReference type="AlphaFoldDB" id="A0A918GJY8"/>
<name>A0A918GJY8_STRGD</name>
<evidence type="ECO:0000313" key="3">
    <source>
        <dbReference type="Proteomes" id="UP000653493"/>
    </source>
</evidence>
<reference evidence="2" key="2">
    <citation type="submission" date="2020-09" db="EMBL/GenBank/DDBJ databases">
        <authorList>
            <person name="Sun Q."/>
            <person name="Ohkuma M."/>
        </authorList>
    </citation>
    <scope>NUCLEOTIDE SEQUENCE</scope>
    <source>
        <strain evidence="2">JCM 4234</strain>
    </source>
</reference>
<keyword evidence="1" id="KW-0732">Signal</keyword>
<gene>
    <name evidence="2" type="ORF">GCM10010238_35540</name>
</gene>
<feature type="chain" id="PRO_5037251356" description="Secreted protein" evidence="1">
    <location>
        <begin position="28"/>
        <end position="94"/>
    </location>
</feature>
<organism evidence="2 3">
    <name type="scientific">Streptomyces griseoviridis</name>
    <dbReference type="NCBI Taxonomy" id="45398"/>
    <lineage>
        <taxon>Bacteria</taxon>
        <taxon>Bacillati</taxon>
        <taxon>Actinomycetota</taxon>
        <taxon>Actinomycetes</taxon>
        <taxon>Kitasatosporales</taxon>
        <taxon>Streptomycetaceae</taxon>
        <taxon>Streptomyces</taxon>
    </lineage>
</organism>
<dbReference type="InterPro" id="IPR006311">
    <property type="entry name" value="TAT_signal"/>
</dbReference>
<sequence>MTSTRRFVAAAGLAATVTGLAAVPASAADTGARETGGLSVLRTLDSLATGDLPAEHRDEMLRPSDQIRRLSDLNQLQQVVGLVSPVFGVVPAFG</sequence>
<dbReference type="PROSITE" id="PS51318">
    <property type="entry name" value="TAT"/>
    <property type="match status" value="1"/>
</dbReference>
<protein>
    <recommendedName>
        <fullName evidence="4">Secreted protein</fullName>
    </recommendedName>
</protein>
<reference evidence="2" key="1">
    <citation type="journal article" date="2014" name="Int. J. Syst. Evol. Microbiol.">
        <title>Complete genome sequence of Corynebacterium casei LMG S-19264T (=DSM 44701T), isolated from a smear-ripened cheese.</title>
        <authorList>
            <consortium name="US DOE Joint Genome Institute (JGI-PGF)"/>
            <person name="Walter F."/>
            <person name="Albersmeier A."/>
            <person name="Kalinowski J."/>
            <person name="Ruckert C."/>
        </authorList>
    </citation>
    <scope>NUCLEOTIDE SEQUENCE</scope>
    <source>
        <strain evidence="2">JCM 4234</strain>
    </source>
</reference>
<feature type="signal peptide" evidence="1">
    <location>
        <begin position="1"/>
        <end position="27"/>
    </location>
</feature>
<proteinExistence type="predicted"/>
<evidence type="ECO:0000256" key="1">
    <source>
        <dbReference type="SAM" id="SignalP"/>
    </source>
</evidence>